<feature type="compositionally biased region" description="Basic and acidic residues" evidence="5">
    <location>
        <begin position="379"/>
        <end position="418"/>
    </location>
</feature>
<feature type="region of interest" description="Disordered" evidence="5">
    <location>
        <begin position="1265"/>
        <end position="1290"/>
    </location>
</feature>
<evidence type="ECO:0000256" key="3">
    <source>
        <dbReference type="ARBA" id="ARBA00023204"/>
    </source>
</evidence>
<evidence type="ECO:0000256" key="1">
    <source>
        <dbReference type="ARBA" id="ARBA00004123"/>
    </source>
</evidence>
<proteinExistence type="predicted"/>
<reference evidence="7" key="2">
    <citation type="journal article" date="2015" name="Gigascience">
        <title>Reconstructing a comprehensive transcriptome assembly of a white-pupal translocated strain of the pest fruit fly Bactrocera cucurbitae.</title>
        <authorList>
            <person name="Sim S.B."/>
            <person name="Calla B."/>
            <person name="Hall B."/>
            <person name="DeRego T."/>
            <person name="Geib S.M."/>
        </authorList>
    </citation>
    <scope>NUCLEOTIDE SEQUENCE</scope>
</reference>
<keyword evidence="4" id="KW-0539">Nucleus</keyword>
<feature type="compositionally biased region" description="Polar residues" evidence="5">
    <location>
        <begin position="283"/>
        <end position="293"/>
    </location>
</feature>
<keyword evidence="2" id="KW-0227">DNA damage</keyword>
<feature type="compositionally biased region" description="Polar residues" evidence="5">
    <location>
        <begin position="195"/>
        <end position="210"/>
    </location>
</feature>
<comment type="subcellular location">
    <subcellularLocation>
        <location evidence="1">Nucleus</location>
    </subcellularLocation>
</comment>
<feature type="compositionally biased region" description="Polar residues" evidence="5">
    <location>
        <begin position="457"/>
        <end position="471"/>
    </location>
</feature>
<name>A0A0A1XTC1_ZEUCU</name>
<dbReference type="GO" id="GO:0006334">
    <property type="term" value="P:nucleosome assembly"/>
    <property type="evidence" value="ECO:0007669"/>
    <property type="project" value="TreeGrafter"/>
</dbReference>
<dbReference type="GO" id="GO:0033186">
    <property type="term" value="C:CAF-1 complex"/>
    <property type="evidence" value="ECO:0007669"/>
    <property type="project" value="TreeGrafter"/>
</dbReference>
<evidence type="ECO:0000256" key="4">
    <source>
        <dbReference type="ARBA" id="ARBA00023242"/>
    </source>
</evidence>
<dbReference type="GO" id="GO:0006281">
    <property type="term" value="P:DNA repair"/>
    <property type="evidence" value="ECO:0007669"/>
    <property type="project" value="UniProtKB-KW"/>
</dbReference>
<dbReference type="EMBL" id="GBXI01000067">
    <property type="protein sequence ID" value="JAD14225.1"/>
    <property type="molecule type" value="Transcribed_RNA"/>
</dbReference>
<accession>A0A0A1XTC1</accession>
<feature type="region of interest" description="Disordered" evidence="5">
    <location>
        <begin position="1"/>
        <end position="661"/>
    </location>
</feature>
<feature type="domain" description="Chromatin assembly factor 1 subunit A dimerization" evidence="6">
    <location>
        <begin position="799"/>
        <end position="869"/>
    </location>
</feature>
<feature type="compositionally biased region" description="Low complexity" evidence="5">
    <location>
        <begin position="337"/>
        <end position="346"/>
    </location>
</feature>
<feature type="region of interest" description="Disordered" evidence="5">
    <location>
        <begin position="966"/>
        <end position="988"/>
    </location>
</feature>
<keyword evidence="3" id="KW-0234">DNA repair</keyword>
<feature type="compositionally biased region" description="Low complexity" evidence="5">
    <location>
        <begin position="1188"/>
        <end position="1203"/>
    </location>
</feature>
<feature type="compositionally biased region" description="Basic and acidic residues" evidence="5">
    <location>
        <begin position="178"/>
        <end position="188"/>
    </location>
</feature>
<evidence type="ECO:0000313" key="7">
    <source>
        <dbReference type="EMBL" id="JAD14225.1"/>
    </source>
</evidence>
<feature type="compositionally biased region" description="Polar residues" evidence="5">
    <location>
        <begin position="1"/>
        <end position="11"/>
    </location>
</feature>
<reference evidence="7" key="1">
    <citation type="submission" date="2014-11" db="EMBL/GenBank/DDBJ databases">
        <authorList>
            <person name="Geib S."/>
        </authorList>
    </citation>
    <scope>NUCLEOTIDE SEQUENCE</scope>
</reference>
<dbReference type="PANTHER" id="PTHR15272:SF0">
    <property type="entry name" value="CHROMATIN ASSEMBLY FACTOR 1 SUBUNIT A"/>
    <property type="match status" value="1"/>
</dbReference>
<dbReference type="Pfam" id="PF12253">
    <property type="entry name" value="CAF1A_dimeriz"/>
    <property type="match status" value="1"/>
</dbReference>
<sequence length="1290" mass="144795">MQSPAVKTPATSKREGGTAKKSSGKKLVQARLPFKIIPAGTPTAAGAISTKETDDTTKDGRKRKLSFEAEDNEKAESTETDELRGRSASKENLTVSSKKLKTADAEDDVIVLDDDDILEEGDGKVEDAEKKVKKEKASNNVKAVKNTPVAIKTPKTIKQAKQKDSDATSSPLTPKPRAAKEKDADTPKSAKSKNAKTPGSAKNTPSTSKAGGSATKLQIKLPLGGAKTNKRRKSMITAHSNETEVVISSDENDDIPVKRQKVECSPKKQKKVDASDKVYSTALDDSSNESEANSKVLVLEIGGNETDLPDSELDSRSSSVTINSKDTTAELSGTIQKSNNKSNISSKPKEVPANTKETQKQEKSVSAVKVDDDELISSESEHGSTEKNQIGKKESSVNENETKVKKSTEPQNEVEKKSPQAGKNKGNDNKKVKKTPTRKIQTPVRATKVNADKNPVETPTTSEKIKVSTNKESPKEESKIADEESAAEVSLVINSTSDSESQTSNNDESKSFAEESTPRLNATPKIVKDDLNTSKKNLTPKQMQLMEQRRKAREEKERRLQEEKLQKQREKEAKELLKKREREEREEQRRKEREEKDEQKRKEREERDEQKRKEREEKEQKRLAELEVKNEEKRKRNEAKEEELRKKEEERKRKEGADLKAKKEAEAFQKFFKAKRAANTEGEAGQQNDDNDPEVLAFRPFEVKGDMKLAPIRRKQLSLTARKQLDSFVATCKDVSPEPSDLYLKELKSGKVLPGIWRRYSVDTKSSEEDVQIIDDELDRAGQAIVEETHAPIEHFRAKFYKFHENRRPPYYGTWRKRTNVIKPRRPFVQDKKFFDYEVDSDLEWEEEEPGESLDGSDDEKEKESEDDDYEVDNEWFVPHGHLSDEELQNEDEVLDANTREAQKAKLQVLQHEFDQEMKKKTEKIKPRLIGCIWADENGNQPALCPKIIWDTLNMRAMLFDAPPLLEDPEVPEKSGELGSPTNNGNEKTVEKVKPIKLTERMLNDLVRLVHGNHHSKNFLIKEFIAYLEANEESIKNGEVRGPIKSIVREKIDDFAEWTITESTKVLQNNKKKNKKRLCWVVSADVLIKMGLEDLDLHNTWKYTLQPRSGKDETTKAEVDVEVPSVETDTKETSETAVCDADNANETASETSMKKLTKNKPATSSQQKIKKVKPKSEITKFTKVLSPKSASGSKTATKATATPETKEVVNTSAVECNQTTKTDTTTSPAATVKKRVPLLMSVARGQSIPQPAKNALISEFLKKSSTEKEATASETNTSTAKAVSEVVEID</sequence>
<evidence type="ECO:0000256" key="2">
    <source>
        <dbReference type="ARBA" id="ARBA00022763"/>
    </source>
</evidence>
<feature type="region of interest" description="Disordered" evidence="5">
    <location>
        <begin position="674"/>
        <end position="694"/>
    </location>
</feature>
<feature type="compositionally biased region" description="Basic and acidic residues" evidence="5">
    <location>
        <begin position="547"/>
        <end position="661"/>
    </location>
</feature>
<gene>
    <name evidence="7" type="primary">chaf1a</name>
    <name evidence="7" type="ORF">g.46220</name>
</gene>
<evidence type="ECO:0000256" key="5">
    <source>
        <dbReference type="SAM" id="MobiDB-lite"/>
    </source>
</evidence>
<protein>
    <submittedName>
        <fullName evidence="7">Chromatin assembly factor 1 subunit A</fullName>
    </submittedName>
</protein>
<feature type="compositionally biased region" description="Basic and acidic residues" evidence="5">
    <location>
        <begin position="472"/>
        <end position="482"/>
    </location>
</feature>
<organism evidence="7">
    <name type="scientific">Zeugodacus cucurbitae</name>
    <name type="common">Melon fruit fly</name>
    <name type="synonym">Bactrocera cucurbitae</name>
    <dbReference type="NCBI Taxonomy" id="28588"/>
    <lineage>
        <taxon>Eukaryota</taxon>
        <taxon>Metazoa</taxon>
        <taxon>Ecdysozoa</taxon>
        <taxon>Arthropoda</taxon>
        <taxon>Hexapoda</taxon>
        <taxon>Insecta</taxon>
        <taxon>Pterygota</taxon>
        <taxon>Neoptera</taxon>
        <taxon>Endopterygota</taxon>
        <taxon>Diptera</taxon>
        <taxon>Brachycera</taxon>
        <taxon>Muscomorpha</taxon>
        <taxon>Tephritoidea</taxon>
        <taxon>Tephritidae</taxon>
        <taxon>Zeugodacus</taxon>
        <taxon>Zeugodacus</taxon>
    </lineage>
</organism>
<feature type="region of interest" description="Disordered" evidence="5">
    <location>
        <begin position="843"/>
        <end position="873"/>
    </location>
</feature>
<feature type="region of interest" description="Disordered" evidence="5">
    <location>
        <begin position="1143"/>
        <end position="1169"/>
    </location>
</feature>
<feature type="compositionally biased region" description="Polar residues" evidence="5">
    <location>
        <begin position="492"/>
        <end position="506"/>
    </location>
</feature>
<feature type="region of interest" description="Disordered" evidence="5">
    <location>
        <begin position="1188"/>
        <end position="1207"/>
    </location>
</feature>
<feature type="compositionally biased region" description="Polar residues" evidence="5">
    <location>
        <begin position="316"/>
        <end position="336"/>
    </location>
</feature>
<evidence type="ECO:0000259" key="6">
    <source>
        <dbReference type="Pfam" id="PF12253"/>
    </source>
</evidence>
<dbReference type="InterPro" id="IPR022043">
    <property type="entry name" value="CAF1A_DD"/>
</dbReference>
<feature type="compositionally biased region" description="Basic and acidic residues" evidence="5">
    <location>
        <begin position="72"/>
        <end position="89"/>
    </location>
</feature>
<dbReference type="PANTHER" id="PTHR15272">
    <property type="entry name" value="CHROMATIN ASSEMBLY FACTOR 1 SUBUNIT A CAF-1 SUBUNIT A"/>
    <property type="match status" value="1"/>
</dbReference>
<feature type="compositionally biased region" description="Basic and acidic residues" evidence="5">
    <location>
        <begin position="255"/>
        <end position="276"/>
    </location>
</feature>
<feature type="compositionally biased region" description="Basic and acidic residues" evidence="5">
    <location>
        <begin position="121"/>
        <end position="137"/>
    </location>
</feature>
<dbReference type="GO" id="GO:0005634">
    <property type="term" value="C:nucleus"/>
    <property type="evidence" value="ECO:0007669"/>
    <property type="project" value="UniProtKB-SubCell"/>
</dbReference>
<feature type="compositionally biased region" description="Acidic residues" evidence="5">
    <location>
        <begin position="105"/>
        <end position="120"/>
    </location>
</feature>
<feature type="compositionally biased region" description="Basic and acidic residues" evidence="5">
    <location>
        <begin position="507"/>
        <end position="517"/>
    </location>
</feature>
<feature type="compositionally biased region" description="Low complexity" evidence="5">
    <location>
        <begin position="1272"/>
        <end position="1282"/>
    </location>
</feature>